<dbReference type="Pfam" id="PF16263">
    <property type="entry name" value="DUF4917"/>
    <property type="match status" value="1"/>
</dbReference>
<sequence>MEDLKTFEELINEDKIYLTNLLFGNGFSINFGSKFMYSNLFEEAKELLVEEDISLFGDLDTTNFEYVLRILGISINTNRIFNIDFEPIENSYQRIKDALIETVRKVHPEPHELTFEQDNDLKTTFRLFQEKVFTTNYDLLAYWALNKVNGVSRKVADGFGYDRDSEMIIFGAGPGVPPKENPIRLYHLHGSLHLYMDKGEIIKITTRRNPIGKIDLPLLHTITETYESGYFPLYISEGTWKQKLNNILNNKYLSFCYDALIKTSKGLTIYGQSLDKDSDKHIIDAIKHSAIQKIAYGIYDVSNSTRIIREVREHFEDSSIELVFFDAGNFFESMRNIEMDELFK</sequence>
<dbReference type="AlphaFoldDB" id="A0A850ERA9"/>
<dbReference type="RefSeq" id="WP_175371803.1">
    <property type="nucleotide sequence ID" value="NZ_JABWCS010000207.1"/>
</dbReference>
<protein>
    <submittedName>
        <fullName evidence="1">DUF4917 family protein</fullName>
    </submittedName>
</protein>
<dbReference type="Proteomes" id="UP000564806">
    <property type="component" value="Unassembled WGS sequence"/>
</dbReference>
<evidence type="ECO:0000313" key="2">
    <source>
        <dbReference type="Proteomes" id="UP000564806"/>
    </source>
</evidence>
<accession>A0A850ERA9</accession>
<gene>
    <name evidence="1" type="ORF">HPT30_12985</name>
</gene>
<proteinExistence type="predicted"/>
<name>A0A850ERA9_9BACL</name>
<evidence type="ECO:0000313" key="1">
    <source>
        <dbReference type="EMBL" id="NUU61262.1"/>
    </source>
</evidence>
<dbReference type="InterPro" id="IPR032581">
    <property type="entry name" value="DUF4917"/>
</dbReference>
<comment type="caution">
    <text evidence="1">The sequence shown here is derived from an EMBL/GenBank/DDBJ whole genome shotgun (WGS) entry which is preliminary data.</text>
</comment>
<keyword evidence="2" id="KW-1185">Reference proteome</keyword>
<organism evidence="1 2">
    <name type="scientific">Paenibacillus agri</name>
    <dbReference type="NCBI Taxonomy" id="2744309"/>
    <lineage>
        <taxon>Bacteria</taxon>
        <taxon>Bacillati</taxon>
        <taxon>Bacillota</taxon>
        <taxon>Bacilli</taxon>
        <taxon>Bacillales</taxon>
        <taxon>Paenibacillaceae</taxon>
        <taxon>Paenibacillus</taxon>
    </lineage>
</organism>
<reference evidence="1" key="1">
    <citation type="submission" date="2020-06" db="EMBL/GenBank/DDBJ databases">
        <title>Paenibacillus sp. nov., isolated from soil.</title>
        <authorList>
            <person name="Seo Y.L."/>
        </authorList>
    </citation>
    <scope>NUCLEOTIDE SEQUENCE [LARGE SCALE GENOMIC DNA]</scope>
    <source>
        <strain evidence="1">JW14</strain>
    </source>
</reference>
<dbReference type="EMBL" id="JABWCS010000207">
    <property type="protein sequence ID" value="NUU61262.1"/>
    <property type="molecule type" value="Genomic_DNA"/>
</dbReference>